<evidence type="ECO:0000313" key="2">
    <source>
        <dbReference type="Proteomes" id="UP000321363"/>
    </source>
</evidence>
<keyword evidence="2" id="KW-1185">Reference proteome</keyword>
<comment type="caution">
    <text evidence="1">The sequence shown here is derived from an EMBL/GenBank/DDBJ whole genome shotgun (WGS) entry which is preliminary data.</text>
</comment>
<dbReference type="Proteomes" id="UP000321363">
    <property type="component" value="Unassembled WGS sequence"/>
</dbReference>
<proteinExistence type="predicted"/>
<protein>
    <submittedName>
        <fullName evidence="1">Uncharacterized protein</fullName>
    </submittedName>
</protein>
<evidence type="ECO:0000313" key="1">
    <source>
        <dbReference type="EMBL" id="TXC92934.1"/>
    </source>
</evidence>
<dbReference type="EMBL" id="VOQF01000001">
    <property type="protein sequence ID" value="TXC92934.1"/>
    <property type="molecule type" value="Genomic_DNA"/>
</dbReference>
<organism evidence="1 2">
    <name type="scientific">Metabacillus litoralis</name>
    <dbReference type="NCBI Taxonomy" id="152268"/>
    <lineage>
        <taxon>Bacteria</taxon>
        <taxon>Bacillati</taxon>
        <taxon>Bacillota</taxon>
        <taxon>Bacilli</taxon>
        <taxon>Bacillales</taxon>
        <taxon>Bacillaceae</taxon>
        <taxon>Metabacillus</taxon>
    </lineage>
</organism>
<dbReference type="AlphaFoldDB" id="A0A5C6W6A6"/>
<reference evidence="1 2" key="1">
    <citation type="journal article" date="2005" name="Int. J. Syst. Evol. Microbiol.">
        <title>Bacillus litoralis sp. nov., isolated from a tidal flat of the Yellow Sea in Korea.</title>
        <authorList>
            <person name="Yoon J.H."/>
            <person name="Oh T.K."/>
        </authorList>
    </citation>
    <scope>NUCLEOTIDE SEQUENCE [LARGE SCALE GENOMIC DNA]</scope>
    <source>
        <strain evidence="1 2">SW-211</strain>
    </source>
</reference>
<dbReference type="RefSeq" id="WP_146945796.1">
    <property type="nucleotide sequence ID" value="NZ_VOQF01000001.1"/>
</dbReference>
<sequence length="257" mass="30658">MNKLKKHLEKTLLENPANTIKNSVTWHLPLITYDVTFKREKRSKMDILMKMMLHTFEQAEIRRAANLSELLLVEELFIEDLLKKMQRMGLIKLEKQVYRLTLKGQKQLKDGIIAEEMDEESTTVSYSVTHDEFWPETSATIETTGDFPDFRYAKQEASEKMTEARLLDVLKEKEEVIEEDGFQTEVAVLTNFSEQKVEHIPCVEFQLYNKEQDIFFARVWNTELQRWDEQLEKEIEDKEMVEWREKWKAEELEEIAK</sequence>
<accession>A0A5C6W6A6</accession>
<name>A0A5C6W6A6_9BACI</name>
<gene>
    <name evidence="1" type="ORF">FS935_01700</name>
</gene>
<dbReference type="OrthoDB" id="2730772at2"/>